<dbReference type="OMA" id="MTDREQY"/>
<dbReference type="EMBL" id="GG738882">
    <property type="protein sequence ID" value="EFC41947.1"/>
    <property type="molecule type" value="Genomic_DNA"/>
</dbReference>
<proteinExistence type="inferred from homology"/>
<dbReference type="GeneID" id="8862640"/>
<protein>
    <recommendedName>
        <fullName evidence="3">SHOCT domain-containing protein</fullName>
    </recommendedName>
</protein>
<feature type="region of interest" description="Disordered" evidence="2">
    <location>
        <begin position="419"/>
        <end position="472"/>
    </location>
</feature>
<evidence type="ECO:0000256" key="1">
    <source>
        <dbReference type="RuleBase" id="RU000487"/>
    </source>
</evidence>
<keyword evidence="5" id="KW-1185">Reference proteome</keyword>
<sequence>MKLGALNSLVRNQKLQQAAKSFRPQEESTSQENSTQSLLFDIGTFSLHGGLLNGQDQVVPLVKDFHSWVYRYDLTRGFAKGLDENKLYFGLQSHESASFIPYPIVKSGGWFSNLNDFSKLIKEVVSNVDEKFKSKTENLPFLMTGYEYLNGQNKALAKLTQVVFEELKSSKFAFQEQTKCGLVASGLTNGTVVNIGFGTNYSITYEDGCPKSHIINHGLNGNYFSDLFVKMMTDREQYVDTRSDRARVVKAKDANSFISLNYDSENVPPIDYQLPDGKIIHLENERYEAYESLFEPTRNFINPYKPLEESFIPLPQMILKHQTTNKSVLENILLMGGVSTLNGLRQRLFMELDLLAKDDTINWNIIQAQDKYLAYKGLSMMASMSSFESCYITKQEYEESGDSVYVRRFPRVISVADEDEEDYKRTTEENTEREENFKSQEEPKEEQKAVENTKPLVEQEQPKIEKKASTDFDTQMEQLKKLKELLDSGILTQEEFAEKKKKVLGL</sequence>
<dbReference type="InterPro" id="IPR018649">
    <property type="entry name" value="SHOCT"/>
</dbReference>
<dbReference type="Gene3D" id="3.90.640.10">
    <property type="entry name" value="Actin, Chain A, domain 4"/>
    <property type="match status" value="1"/>
</dbReference>
<dbReference type="InterPro" id="IPR004000">
    <property type="entry name" value="Actin"/>
</dbReference>
<dbReference type="STRING" id="5762.D2VM90"/>
<feature type="compositionally biased region" description="Basic and acidic residues" evidence="2">
    <location>
        <begin position="460"/>
        <end position="470"/>
    </location>
</feature>
<dbReference type="Proteomes" id="UP000006671">
    <property type="component" value="Unassembled WGS sequence"/>
</dbReference>
<dbReference type="Pfam" id="PF09851">
    <property type="entry name" value="SHOCT"/>
    <property type="match status" value="1"/>
</dbReference>
<evidence type="ECO:0000313" key="4">
    <source>
        <dbReference type="EMBL" id="EFC41947.1"/>
    </source>
</evidence>
<dbReference type="OrthoDB" id="10258788at2759"/>
<gene>
    <name evidence="4" type="ORF">NAEGRDRAFT_70053</name>
</gene>
<evidence type="ECO:0000256" key="2">
    <source>
        <dbReference type="SAM" id="MobiDB-lite"/>
    </source>
</evidence>
<dbReference type="AlphaFoldDB" id="D2VM90"/>
<evidence type="ECO:0000313" key="5">
    <source>
        <dbReference type="Proteomes" id="UP000006671"/>
    </source>
</evidence>
<evidence type="ECO:0000259" key="3">
    <source>
        <dbReference type="Pfam" id="PF09851"/>
    </source>
</evidence>
<dbReference type="InParanoid" id="D2VM90"/>
<dbReference type="SUPFAM" id="SSF53067">
    <property type="entry name" value="Actin-like ATPase domain"/>
    <property type="match status" value="2"/>
</dbReference>
<accession>D2VM90</accession>
<dbReference type="RefSeq" id="XP_002674691.1">
    <property type="nucleotide sequence ID" value="XM_002674645.1"/>
</dbReference>
<comment type="similarity">
    <text evidence="1">Belongs to the actin family.</text>
</comment>
<organism evidence="5">
    <name type="scientific">Naegleria gruberi</name>
    <name type="common">Amoeba</name>
    <dbReference type="NCBI Taxonomy" id="5762"/>
    <lineage>
        <taxon>Eukaryota</taxon>
        <taxon>Discoba</taxon>
        <taxon>Heterolobosea</taxon>
        <taxon>Tetramitia</taxon>
        <taxon>Eutetramitia</taxon>
        <taxon>Vahlkampfiidae</taxon>
        <taxon>Naegleria</taxon>
    </lineage>
</organism>
<dbReference type="VEuPathDB" id="AmoebaDB:NAEGRDRAFT_70053"/>
<dbReference type="KEGG" id="ngr:NAEGRDRAFT_70053"/>
<dbReference type="Gene3D" id="3.30.420.40">
    <property type="match status" value="2"/>
</dbReference>
<dbReference type="InterPro" id="IPR043129">
    <property type="entry name" value="ATPase_NBD"/>
</dbReference>
<reference evidence="4 5" key="1">
    <citation type="journal article" date="2010" name="Cell">
        <title>The genome of Naegleria gruberi illuminates early eukaryotic versatility.</title>
        <authorList>
            <person name="Fritz-Laylin L.K."/>
            <person name="Prochnik S.E."/>
            <person name="Ginger M.L."/>
            <person name="Dacks J.B."/>
            <person name="Carpenter M.L."/>
            <person name="Field M.C."/>
            <person name="Kuo A."/>
            <person name="Paredez A."/>
            <person name="Chapman J."/>
            <person name="Pham J."/>
            <person name="Shu S."/>
            <person name="Neupane R."/>
            <person name="Cipriano M."/>
            <person name="Mancuso J."/>
            <person name="Tu H."/>
            <person name="Salamov A."/>
            <person name="Lindquist E."/>
            <person name="Shapiro H."/>
            <person name="Lucas S."/>
            <person name="Grigoriev I.V."/>
            <person name="Cande W.Z."/>
            <person name="Fulton C."/>
            <person name="Rokhsar D.S."/>
            <person name="Dawson S.C."/>
        </authorList>
    </citation>
    <scope>NUCLEOTIDE SEQUENCE [LARGE SCALE GENOMIC DNA]</scope>
    <source>
        <strain evidence="4 5">NEG-M</strain>
    </source>
</reference>
<feature type="compositionally biased region" description="Basic and acidic residues" evidence="2">
    <location>
        <begin position="422"/>
        <end position="451"/>
    </location>
</feature>
<dbReference type="eggNOG" id="KOG0676">
    <property type="taxonomic scope" value="Eukaryota"/>
</dbReference>
<dbReference type="PANTHER" id="PTHR11937">
    <property type="entry name" value="ACTIN"/>
    <property type="match status" value="1"/>
</dbReference>
<dbReference type="SMART" id="SM00268">
    <property type="entry name" value="ACTIN"/>
    <property type="match status" value="1"/>
</dbReference>
<feature type="domain" description="SHOCT" evidence="3">
    <location>
        <begin position="477"/>
        <end position="504"/>
    </location>
</feature>
<name>D2VM90_NAEGR</name>
<dbReference type="Pfam" id="PF00022">
    <property type="entry name" value="Actin"/>
    <property type="match status" value="1"/>
</dbReference>